<name>A0AAE4B250_9ACTN</name>
<accession>A0AAE4B250</accession>
<evidence type="ECO:0000313" key="2">
    <source>
        <dbReference type="EMBL" id="MDQ0371314.1"/>
    </source>
</evidence>
<keyword evidence="3" id="KW-1185">Reference proteome</keyword>
<dbReference type="RefSeq" id="WP_307247988.1">
    <property type="nucleotide sequence ID" value="NZ_JAUSUZ010000001.1"/>
</dbReference>
<evidence type="ECO:0000256" key="1">
    <source>
        <dbReference type="SAM" id="MobiDB-lite"/>
    </source>
</evidence>
<dbReference type="InterPro" id="IPR027417">
    <property type="entry name" value="P-loop_NTPase"/>
</dbReference>
<feature type="region of interest" description="Disordered" evidence="1">
    <location>
        <begin position="60"/>
        <end position="84"/>
    </location>
</feature>
<protein>
    <recommendedName>
        <fullName evidence="4">Sulfotransferase</fullName>
    </recommendedName>
</protein>
<dbReference type="AlphaFoldDB" id="A0AAE4B250"/>
<dbReference type="EMBL" id="JAUSUZ010000001">
    <property type="protein sequence ID" value="MDQ0371314.1"/>
    <property type="molecule type" value="Genomic_DNA"/>
</dbReference>
<dbReference type="Proteomes" id="UP001240236">
    <property type="component" value="Unassembled WGS sequence"/>
</dbReference>
<evidence type="ECO:0000313" key="3">
    <source>
        <dbReference type="Proteomes" id="UP001240236"/>
    </source>
</evidence>
<organism evidence="2 3">
    <name type="scientific">Catenuloplanes indicus</name>
    <dbReference type="NCBI Taxonomy" id="137267"/>
    <lineage>
        <taxon>Bacteria</taxon>
        <taxon>Bacillati</taxon>
        <taxon>Actinomycetota</taxon>
        <taxon>Actinomycetes</taxon>
        <taxon>Micromonosporales</taxon>
        <taxon>Micromonosporaceae</taxon>
        <taxon>Catenuloplanes</taxon>
    </lineage>
</organism>
<dbReference type="Gene3D" id="3.40.50.300">
    <property type="entry name" value="P-loop containing nucleotide triphosphate hydrolases"/>
    <property type="match status" value="1"/>
</dbReference>
<gene>
    <name evidence="2" type="ORF">J2S42_007983</name>
</gene>
<evidence type="ECO:0008006" key="4">
    <source>
        <dbReference type="Google" id="ProtNLM"/>
    </source>
</evidence>
<dbReference type="SUPFAM" id="SSF52540">
    <property type="entry name" value="P-loop containing nucleoside triphosphate hydrolases"/>
    <property type="match status" value="1"/>
</dbReference>
<dbReference type="Pfam" id="PF13469">
    <property type="entry name" value="Sulfotransfer_3"/>
    <property type="match status" value="1"/>
</dbReference>
<reference evidence="2 3" key="1">
    <citation type="submission" date="2023-07" db="EMBL/GenBank/DDBJ databases">
        <title>Sequencing the genomes of 1000 actinobacteria strains.</title>
        <authorList>
            <person name="Klenk H.-P."/>
        </authorList>
    </citation>
    <scope>NUCLEOTIDE SEQUENCE [LARGE SCALE GENOMIC DNA]</scope>
    <source>
        <strain evidence="2 3">DSM 44709</strain>
    </source>
</reference>
<comment type="caution">
    <text evidence="2">The sequence shown here is derived from an EMBL/GenBank/DDBJ whole genome shotgun (WGS) entry which is preliminary data.</text>
</comment>
<proteinExistence type="predicted"/>
<sequence length="277" mass="29277">MNLTLIVGAGHCGCTLLSRILRDHPDVLSVRDLCAALITDPPDPPGAEIDGETAWSRLTTARPDLPPGEVAGTSPPSPRTGPGTLLDVLAPVIRRQPSGPPAAHYRALLEHLAARSGRTTIVDHCTAALHLVPALHAALPDAHVVHMHRDGPDCALSMSRHAESTQRAAAQPTSPYPLPVLGALWSSMIVDGVAALDVLPAPLTSTLRYEDLLRSPETTLTRLAATLNTAVDGDWLARSRARVTPDTIGRSRRLPPHELAALEAACRPGMKALGRTA</sequence>